<keyword evidence="6" id="KW-0406">Ion transport</keyword>
<feature type="domain" description="Cation efflux protein cytoplasmic" evidence="10">
    <location>
        <begin position="222"/>
        <end position="296"/>
    </location>
</feature>
<dbReference type="Pfam" id="PF01545">
    <property type="entry name" value="Cation_efflux"/>
    <property type="match status" value="1"/>
</dbReference>
<dbReference type="InterPro" id="IPR002524">
    <property type="entry name" value="Cation_efflux"/>
</dbReference>
<evidence type="ECO:0000256" key="8">
    <source>
        <dbReference type="SAM" id="Phobius"/>
    </source>
</evidence>
<dbReference type="Gene3D" id="1.20.1510.10">
    <property type="entry name" value="Cation efflux protein transmembrane domain"/>
    <property type="match status" value="1"/>
</dbReference>
<evidence type="ECO:0000259" key="10">
    <source>
        <dbReference type="Pfam" id="PF16916"/>
    </source>
</evidence>
<feature type="transmembrane region" description="Helical" evidence="8">
    <location>
        <begin position="55"/>
        <end position="73"/>
    </location>
</feature>
<dbReference type="InterPro" id="IPR027470">
    <property type="entry name" value="Cation_efflux_CTD"/>
</dbReference>
<dbReference type="OrthoDB" id="9809646at2"/>
<keyword evidence="3" id="KW-0813">Transport</keyword>
<name>R4Z0D5_9ACTN</name>
<dbReference type="Pfam" id="PF16916">
    <property type="entry name" value="ZT_dimer"/>
    <property type="match status" value="1"/>
</dbReference>
<dbReference type="STRING" id="1229780.BN381_130289"/>
<keyword evidence="12" id="KW-1185">Reference proteome</keyword>
<dbReference type="InterPro" id="IPR058533">
    <property type="entry name" value="Cation_efflux_TM"/>
</dbReference>
<dbReference type="GO" id="GO:0005385">
    <property type="term" value="F:zinc ion transmembrane transporter activity"/>
    <property type="evidence" value="ECO:0007669"/>
    <property type="project" value="TreeGrafter"/>
</dbReference>
<evidence type="ECO:0000256" key="6">
    <source>
        <dbReference type="ARBA" id="ARBA00023065"/>
    </source>
</evidence>
<evidence type="ECO:0000256" key="7">
    <source>
        <dbReference type="ARBA" id="ARBA00023136"/>
    </source>
</evidence>
<dbReference type="GO" id="GO:0005886">
    <property type="term" value="C:plasma membrane"/>
    <property type="evidence" value="ECO:0007669"/>
    <property type="project" value="TreeGrafter"/>
</dbReference>
<reference evidence="11 12" key="1">
    <citation type="journal article" date="2013" name="ISME J.">
        <title>Metabolic model for the filamentous 'Candidatus Microthrix parvicella' based on genomic and metagenomic analyses.</title>
        <authorList>
            <person name="Jon McIlroy S."/>
            <person name="Kristiansen R."/>
            <person name="Albertsen M."/>
            <person name="Michael Karst S."/>
            <person name="Rossetti S."/>
            <person name="Lund Nielsen J."/>
            <person name="Tandoi V."/>
            <person name="James Seviour R."/>
            <person name="Nielsen P.H."/>
        </authorList>
    </citation>
    <scope>NUCLEOTIDE SEQUENCE [LARGE SCALE GENOMIC DNA]</scope>
    <source>
        <strain evidence="11 12">RN1</strain>
    </source>
</reference>
<dbReference type="EMBL" id="CANL01000005">
    <property type="protein sequence ID" value="CCM62731.1"/>
    <property type="molecule type" value="Genomic_DNA"/>
</dbReference>
<comment type="caution">
    <text evidence="11">The sequence shown here is derived from an EMBL/GenBank/DDBJ whole genome shotgun (WGS) entry which is preliminary data.</text>
</comment>
<feature type="domain" description="Cation efflux protein transmembrane" evidence="9">
    <location>
        <begin position="23"/>
        <end position="218"/>
    </location>
</feature>
<accession>R4Z0D5</accession>
<dbReference type="PANTHER" id="PTHR11562:SF17">
    <property type="entry name" value="RE54080P-RELATED"/>
    <property type="match status" value="1"/>
</dbReference>
<evidence type="ECO:0000259" key="9">
    <source>
        <dbReference type="Pfam" id="PF01545"/>
    </source>
</evidence>
<feature type="transmembrane region" description="Helical" evidence="8">
    <location>
        <begin position="23"/>
        <end position="43"/>
    </location>
</feature>
<keyword evidence="5 8" id="KW-1133">Transmembrane helix</keyword>
<dbReference type="Gene3D" id="3.30.70.1350">
    <property type="entry name" value="Cation efflux protein, cytoplasmic domain"/>
    <property type="match status" value="1"/>
</dbReference>
<organism evidence="11 12">
    <name type="scientific">Candidatus Neomicrothrix parvicella RN1</name>
    <dbReference type="NCBI Taxonomy" id="1229780"/>
    <lineage>
        <taxon>Bacteria</taxon>
        <taxon>Bacillati</taxon>
        <taxon>Actinomycetota</taxon>
        <taxon>Acidimicrobiia</taxon>
        <taxon>Acidimicrobiales</taxon>
        <taxon>Microthrixaceae</taxon>
        <taxon>Candidatus Neomicrothrix</taxon>
    </lineage>
</organism>
<dbReference type="Proteomes" id="UP000018291">
    <property type="component" value="Unassembled WGS sequence"/>
</dbReference>
<comment type="similarity">
    <text evidence="2">Belongs to the cation diffusion facilitator (CDF) transporter (TC 2.A.4) family. SLC30A subfamily.</text>
</comment>
<gene>
    <name evidence="11" type="primary">zitB</name>
    <name evidence="11" type="ORF">BN381_130289</name>
</gene>
<keyword evidence="4 8" id="KW-0812">Transmembrane</keyword>
<feature type="transmembrane region" description="Helical" evidence="8">
    <location>
        <begin position="160"/>
        <end position="181"/>
    </location>
</feature>
<evidence type="ECO:0000256" key="1">
    <source>
        <dbReference type="ARBA" id="ARBA00004141"/>
    </source>
</evidence>
<sequence>MGGDGHNHGAGALRAGARHQKRLMIAFALIAAFFVVEAVGGILTNSLALLSDAGHMLTDVVGLGMALAAIQLANNHARKQEISQHSFGLYRLEILAAFVNALLLFGVAIYVLIEALRRFTGTPEVLGIPMLIVATLGLAVNLVAFVLLREGASESLNVEGAYLEVLADTIGSVGVIVAALLLQLFGWTWVDPVIGAAIGLWILPRTWRLGGQAVRILLQAAPPEIDLAEVGERLAAIPGVIDVHDLHVWTLTSEMENASVHLVVESTDDSHDVLDRARSLLQQRYGIGHATLQVEPADHEGCDELAW</sequence>
<evidence type="ECO:0000256" key="5">
    <source>
        <dbReference type="ARBA" id="ARBA00022989"/>
    </source>
</evidence>
<comment type="subcellular location">
    <subcellularLocation>
        <location evidence="1">Membrane</location>
        <topology evidence="1">Multi-pass membrane protein</topology>
    </subcellularLocation>
</comment>
<feature type="transmembrane region" description="Helical" evidence="8">
    <location>
        <begin position="187"/>
        <end position="203"/>
    </location>
</feature>
<dbReference type="SUPFAM" id="SSF160240">
    <property type="entry name" value="Cation efflux protein cytoplasmic domain-like"/>
    <property type="match status" value="1"/>
</dbReference>
<dbReference type="InterPro" id="IPR027469">
    <property type="entry name" value="Cation_efflux_TMD_sf"/>
</dbReference>
<evidence type="ECO:0000313" key="12">
    <source>
        <dbReference type="Proteomes" id="UP000018291"/>
    </source>
</evidence>
<dbReference type="NCBIfam" id="TIGR01297">
    <property type="entry name" value="CDF"/>
    <property type="match status" value="1"/>
</dbReference>
<feature type="transmembrane region" description="Helical" evidence="8">
    <location>
        <begin position="94"/>
        <end position="113"/>
    </location>
</feature>
<dbReference type="eggNOG" id="COG1230">
    <property type="taxonomic scope" value="Bacteria"/>
</dbReference>
<dbReference type="AlphaFoldDB" id="R4Z0D5"/>
<dbReference type="InterPro" id="IPR050681">
    <property type="entry name" value="CDF/SLC30A"/>
</dbReference>
<feature type="transmembrane region" description="Helical" evidence="8">
    <location>
        <begin position="125"/>
        <end position="148"/>
    </location>
</feature>
<dbReference type="HOGENOM" id="CLU_013430_0_0_11"/>
<evidence type="ECO:0000256" key="2">
    <source>
        <dbReference type="ARBA" id="ARBA00008873"/>
    </source>
</evidence>
<evidence type="ECO:0000313" key="11">
    <source>
        <dbReference type="EMBL" id="CCM62731.1"/>
    </source>
</evidence>
<evidence type="ECO:0000256" key="4">
    <source>
        <dbReference type="ARBA" id="ARBA00022692"/>
    </source>
</evidence>
<dbReference type="PANTHER" id="PTHR11562">
    <property type="entry name" value="CATION EFFLUX PROTEIN/ ZINC TRANSPORTER"/>
    <property type="match status" value="1"/>
</dbReference>
<keyword evidence="7 8" id="KW-0472">Membrane</keyword>
<dbReference type="InterPro" id="IPR036837">
    <property type="entry name" value="Cation_efflux_CTD_sf"/>
</dbReference>
<dbReference type="SUPFAM" id="SSF161111">
    <property type="entry name" value="Cation efflux protein transmembrane domain-like"/>
    <property type="match status" value="1"/>
</dbReference>
<dbReference type="RefSeq" id="WP_012224376.1">
    <property type="nucleotide sequence ID" value="NZ_HG422565.1"/>
</dbReference>
<protein>
    <submittedName>
        <fullName evidence="11">Zinc efflux system</fullName>
    </submittedName>
</protein>
<proteinExistence type="inferred from homology"/>
<evidence type="ECO:0000256" key="3">
    <source>
        <dbReference type="ARBA" id="ARBA00022448"/>
    </source>
</evidence>